<evidence type="ECO:0000256" key="1">
    <source>
        <dbReference type="ARBA" id="ARBA00022729"/>
    </source>
</evidence>
<evidence type="ECO:0000313" key="3">
    <source>
        <dbReference type="EMBL" id="QKE93045.1"/>
    </source>
</evidence>
<dbReference type="PANTHER" id="PTHR35936:SF19">
    <property type="entry name" value="AMINO-ACID-BINDING PROTEIN YXEM-RELATED"/>
    <property type="match status" value="1"/>
</dbReference>
<dbReference type="Proteomes" id="UP000500767">
    <property type="component" value="Plasmid unnamed1"/>
</dbReference>
<dbReference type="PANTHER" id="PTHR35936">
    <property type="entry name" value="MEMBRANE-BOUND LYTIC MUREIN TRANSGLYCOSYLASE F"/>
    <property type="match status" value="1"/>
</dbReference>
<dbReference type="KEGG" id="lck:HN018_22870"/>
<evidence type="ECO:0000313" key="4">
    <source>
        <dbReference type="Proteomes" id="UP000500767"/>
    </source>
</evidence>
<keyword evidence="1" id="KW-0732">Signal</keyword>
<dbReference type="InterPro" id="IPR001638">
    <property type="entry name" value="Solute-binding_3/MltF_N"/>
</dbReference>
<gene>
    <name evidence="3" type="ORF">HN018_22870</name>
</gene>
<protein>
    <submittedName>
        <fullName evidence="3">Transporter substrate-binding domain-containing protein</fullName>
    </submittedName>
</protein>
<dbReference type="EMBL" id="CP053709">
    <property type="protein sequence ID" value="QKE93045.1"/>
    <property type="molecule type" value="Genomic_DNA"/>
</dbReference>
<keyword evidence="3" id="KW-0614">Plasmid</keyword>
<dbReference type="SMART" id="SM00062">
    <property type="entry name" value="PBPb"/>
    <property type="match status" value="1"/>
</dbReference>
<dbReference type="RefSeq" id="WP_171836217.1">
    <property type="nucleotide sequence ID" value="NZ_CP053709.1"/>
</dbReference>
<evidence type="ECO:0000259" key="2">
    <source>
        <dbReference type="SMART" id="SM00062"/>
    </source>
</evidence>
<geneLocation type="plasmid" evidence="3 4">
    <name>unnamed1</name>
</geneLocation>
<reference evidence="3 4" key="1">
    <citation type="journal article" date="2014" name="World J. Microbiol. Biotechnol.">
        <title>Biodiversity and physiological characteristics of Antarctic and Arctic lichens-associated bacteria.</title>
        <authorList>
            <person name="Lee Y.M."/>
            <person name="Kim E.H."/>
            <person name="Lee H.K."/>
            <person name="Hong S.G."/>
        </authorList>
    </citation>
    <scope>NUCLEOTIDE SEQUENCE [LARGE SCALE GENOMIC DNA]</scope>
    <source>
        <strain evidence="3 4">PAMC 26569</strain>
        <plasmid evidence="3">unnamed1</plasmid>
    </source>
</reference>
<dbReference type="AlphaFoldDB" id="A0A6M8HXY5"/>
<organism evidence="3 4">
    <name type="scientific">Lichenicola cladoniae</name>
    <dbReference type="NCBI Taxonomy" id="1484109"/>
    <lineage>
        <taxon>Bacteria</taxon>
        <taxon>Pseudomonadati</taxon>
        <taxon>Pseudomonadota</taxon>
        <taxon>Alphaproteobacteria</taxon>
        <taxon>Acetobacterales</taxon>
        <taxon>Acetobacteraceae</taxon>
        <taxon>Lichenicola</taxon>
    </lineage>
</organism>
<dbReference type="Pfam" id="PF00497">
    <property type="entry name" value="SBP_bac_3"/>
    <property type="match status" value="1"/>
</dbReference>
<dbReference type="SUPFAM" id="SSF53850">
    <property type="entry name" value="Periplasmic binding protein-like II"/>
    <property type="match status" value="1"/>
</dbReference>
<dbReference type="Gene3D" id="3.40.190.10">
    <property type="entry name" value="Periplasmic binding protein-like II"/>
    <property type="match status" value="2"/>
</dbReference>
<accession>A0A6M8HXY5</accession>
<name>A0A6M8HXY5_9PROT</name>
<keyword evidence="4" id="KW-1185">Reference proteome</keyword>
<feature type="domain" description="Solute-binding protein family 3/N-terminal" evidence="2">
    <location>
        <begin position="1"/>
        <end position="229"/>
    </location>
</feature>
<sequence>MLTIATDAHHPPNESYADDGKTIVGFEPDVWNTLATLLGVTTRVVSIDFDGLIPSVQSGRFDVAFESLSDDTAREQQVTFIDYANASAVVYAPASTAVTTDANSLCGLKAGLQAGTDFATSIRRLSTACTAHGKPAIDAMEYASDAATVMALYAQRVDFAVDDRLAAKKMTEHSPRPLKIVDVGLPRFTVGAIVRHDDKQLAAALLAALERMHQDGSYAAILSRWQVSPLALDHPGLNLAAGQP</sequence>
<proteinExistence type="predicted"/>